<evidence type="ECO:0000256" key="1">
    <source>
        <dbReference type="SAM" id="Phobius"/>
    </source>
</evidence>
<gene>
    <name evidence="2" type="ORF">NDU88_002219</name>
</gene>
<keyword evidence="1" id="KW-0812">Transmembrane</keyword>
<keyword evidence="3" id="KW-1185">Reference proteome</keyword>
<proteinExistence type="predicted"/>
<sequence>MAMSGSKEGLVQVSVRKAMSGECDVIPEFYGMFVKGAGVEEQAVEEVVVDGVGVVHEGVVSGCGLVVGWCAAGLVGGGGGRAGVYCVGGVVFVVGGSLWLVCGVREEEQEK</sequence>
<dbReference type="AlphaFoldDB" id="A0AAV7T1Y2"/>
<keyword evidence="1" id="KW-1133">Transmembrane helix</keyword>
<protein>
    <submittedName>
        <fullName evidence="2">Uncharacterized protein</fullName>
    </submittedName>
</protein>
<name>A0AAV7T1Y2_PLEWA</name>
<dbReference type="EMBL" id="JANPWB010000007">
    <property type="protein sequence ID" value="KAJ1170341.1"/>
    <property type="molecule type" value="Genomic_DNA"/>
</dbReference>
<dbReference type="Proteomes" id="UP001066276">
    <property type="component" value="Chromosome 4_1"/>
</dbReference>
<keyword evidence="1" id="KW-0472">Membrane</keyword>
<evidence type="ECO:0000313" key="2">
    <source>
        <dbReference type="EMBL" id="KAJ1170341.1"/>
    </source>
</evidence>
<feature type="transmembrane region" description="Helical" evidence="1">
    <location>
        <begin position="82"/>
        <end position="102"/>
    </location>
</feature>
<accession>A0AAV7T1Y2</accession>
<comment type="caution">
    <text evidence="2">The sequence shown here is derived from an EMBL/GenBank/DDBJ whole genome shotgun (WGS) entry which is preliminary data.</text>
</comment>
<organism evidence="2 3">
    <name type="scientific">Pleurodeles waltl</name>
    <name type="common">Iberian ribbed newt</name>
    <dbReference type="NCBI Taxonomy" id="8319"/>
    <lineage>
        <taxon>Eukaryota</taxon>
        <taxon>Metazoa</taxon>
        <taxon>Chordata</taxon>
        <taxon>Craniata</taxon>
        <taxon>Vertebrata</taxon>
        <taxon>Euteleostomi</taxon>
        <taxon>Amphibia</taxon>
        <taxon>Batrachia</taxon>
        <taxon>Caudata</taxon>
        <taxon>Salamandroidea</taxon>
        <taxon>Salamandridae</taxon>
        <taxon>Pleurodelinae</taxon>
        <taxon>Pleurodeles</taxon>
    </lineage>
</organism>
<evidence type="ECO:0000313" key="3">
    <source>
        <dbReference type="Proteomes" id="UP001066276"/>
    </source>
</evidence>
<reference evidence="2" key="1">
    <citation type="journal article" date="2022" name="bioRxiv">
        <title>Sequencing and chromosome-scale assembly of the giantPleurodeles waltlgenome.</title>
        <authorList>
            <person name="Brown T."/>
            <person name="Elewa A."/>
            <person name="Iarovenko S."/>
            <person name="Subramanian E."/>
            <person name="Araus A.J."/>
            <person name="Petzold A."/>
            <person name="Susuki M."/>
            <person name="Suzuki K.-i.T."/>
            <person name="Hayashi T."/>
            <person name="Toyoda A."/>
            <person name="Oliveira C."/>
            <person name="Osipova E."/>
            <person name="Leigh N.D."/>
            <person name="Simon A."/>
            <person name="Yun M.H."/>
        </authorList>
    </citation>
    <scope>NUCLEOTIDE SEQUENCE</scope>
    <source>
        <strain evidence="2">20211129_DDA</strain>
        <tissue evidence="2">Liver</tissue>
    </source>
</reference>